<dbReference type="Proteomes" id="UP000600918">
    <property type="component" value="Unassembled WGS sequence"/>
</dbReference>
<comment type="caution">
    <text evidence="1">The sequence shown here is derived from an EMBL/GenBank/DDBJ whole genome shotgun (WGS) entry which is preliminary data.</text>
</comment>
<accession>A0A834NQB1</accession>
<proteinExistence type="predicted"/>
<name>A0A834NQB1_VESPE</name>
<dbReference type="EMBL" id="JACSDY010000011">
    <property type="protein sequence ID" value="KAF7415593.1"/>
    <property type="molecule type" value="Genomic_DNA"/>
</dbReference>
<reference evidence="1" key="1">
    <citation type="journal article" date="2020" name="G3 (Bethesda)">
        <title>High-Quality Assemblies for Three Invasive Social Wasps from the &lt;i&gt;Vespula&lt;/i&gt; Genus.</title>
        <authorList>
            <person name="Harrop T.W.R."/>
            <person name="Guhlin J."/>
            <person name="McLaughlin G.M."/>
            <person name="Permina E."/>
            <person name="Stockwell P."/>
            <person name="Gilligan J."/>
            <person name="Le Lec M.F."/>
            <person name="Gruber M.A.M."/>
            <person name="Quinn O."/>
            <person name="Lovegrove M."/>
            <person name="Duncan E.J."/>
            <person name="Remnant E.J."/>
            <person name="Van Eeckhoven J."/>
            <person name="Graham B."/>
            <person name="Knapp R.A."/>
            <person name="Langford K.W."/>
            <person name="Kronenberg Z."/>
            <person name="Press M.O."/>
            <person name="Eacker S.M."/>
            <person name="Wilson-Rankin E.E."/>
            <person name="Purcell J."/>
            <person name="Lester P.J."/>
            <person name="Dearden P.K."/>
        </authorList>
    </citation>
    <scope>NUCLEOTIDE SEQUENCE</scope>
    <source>
        <strain evidence="1">Volc-1</strain>
    </source>
</reference>
<organism evidence="1 2">
    <name type="scientific">Vespula pensylvanica</name>
    <name type="common">Western yellow jacket</name>
    <name type="synonym">Wasp</name>
    <dbReference type="NCBI Taxonomy" id="30213"/>
    <lineage>
        <taxon>Eukaryota</taxon>
        <taxon>Metazoa</taxon>
        <taxon>Ecdysozoa</taxon>
        <taxon>Arthropoda</taxon>
        <taxon>Hexapoda</taxon>
        <taxon>Insecta</taxon>
        <taxon>Pterygota</taxon>
        <taxon>Neoptera</taxon>
        <taxon>Endopterygota</taxon>
        <taxon>Hymenoptera</taxon>
        <taxon>Apocrita</taxon>
        <taxon>Aculeata</taxon>
        <taxon>Vespoidea</taxon>
        <taxon>Vespidae</taxon>
        <taxon>Vespinae</taxon>
        <taxon>Vespula</taxon>
    </lineage>
</organism>
<keyword evidence="2" id="KW-1185">Reference proteome</keyword>
<gene>
    <name evidence="1" type="ORF">H0235_012185</name>
</gene>
<dbReference type="AlphaFoldDB" id="A0A834NQB1"/>
<protein>
    <submittedName>
        <fullName evidence="1">Uncharacterized protein</fullName>
    </submittedName>
</protein>
<evidence type="ECO:0000313" key="2">
    <source>
        <dbReference type="Proteomes" id="UP000600918"/>
    </source>
</evidence>
<evidence type="ECO:0000313" key="1">
    <source>
        <dbReference type="EMBL" id="KAF7415593.1"/>
    </source>
</evidence>
<sequence>METSHADDNIQQASSSTFYLTTELVPIILEQLQHEVLPQTKGIVFVRVSTNSPTSPSKEKSQKCTQVQKRVREHIRRPSHRNAEASVGCCTARTYVRGINATEIYVATARMKFHSGAIKDKVDVILEGKTSQKIFTRRTNSSYESLTTMPAE</sequence>